<name>A0A0V0TZX9_9BILA</name>
<comment type="caution">
    <text evidence="1">The sequence shown here is derived from an EMBL/GenBank/DDBJ whole genome shotgun (WGS) entry which is preliminary data.</text>
</comment>
<sequence>MITGLHICACACIFMFIQHANQSKVDQLRLTSAFHHRKPMRRRPVLIAQHVVWSAKVVAAGQLLFYFAGQVESSSSIQASAPATGWLGVGLAFTSCPLQPHAFSNPPHPALV</sequence>
<evidence type="ECO:0000313" key="1">
    <source>
        <dbReference type="EMBL" id="KRX44562.1"/>
    </source>
</evidence>
<dbReference type="EMBL" id="JYDJ01000093">
    <property type="protein sequence ID" value="KRX44562.1"/>
    <property type="molecule type" value="Genomic_DNA"/>
</dbReference>
<accession>A0A0V0TZX9</accession>
<reference evidence="1 2" key="1">
    <citation type="submission" date="2015-01" db="EMBL/GenBank/DDBJ databases">
        <title>Evolution of Trichinella species and genotypes.</title>
        <authorList>
            <person name="Korhonen P.K."/>
            <person name="Edoardo P."/>
            <person name="Giuseppe L.R."/>
            <person name="Gasser R.B."/>
        </authorList>
    </citation>
    <scope>NUCLEOTIDE SEQUENCE [LARGE SCALE GENOMIC DNA]</scope>
    <source>
        <strain evidence="1">ISS417</strain>
    </source>
</reference>
<dbReference type="Proteomes" id="UP000055048">
    <property type="component" value="Unassembled WGS sequence"/>
</dbReference>
<evidence type="ECO:0000313" key="2">
    <source>
        <dbReference type="Proteomes" id="UP000055048"/>
    </source>
</evidence>
<gene>
    <name evidence="1" type="ORF">T05_8779</name>
</gene>
<dbReference type="AlphaFoldDB" id="A0A0V0TZX9"/>
<organism evidence="1 2">
    <name type="scientific">Trichinella murrelli</name>
    <dbReference type="NCBI Taxonomy" id="144512"/>
    <lineage>
        <taxon>Eukaryota</taxon>
        <taxon>Metazoa</taxon>
        <taxon>Ecdysozoa</taxon>
        <taxon>Nematoda</taxon>
        <taxon>Enoplea</taxon>
        <taxon>Dorylaimia</taxon>
        <taxon>Trichinellida</taxon>
        <taxon>Trichinellidae</taxon>
        <taxon>Trichinella</taxon>
    </lineage>
</organism>
<dbReference type="OrthoDB" id="5914753at2759"/>
<keyword evidence="2" id="KW-1185">Reference proteome</keyword>
<proteinExistence type="predicted"/>
<protein>
    <submittedName>
        <fullName evidence="1">Uncharacterized protein</fullName>
    </submittedName>
</protein>